<dbReference type="InterPro" id="IPR050639">
    <property type="entry name" value="SSR_resolvase"/>
</dbReference>
<dbReference type="RefSeq" id="WP_392819533.1">
    <property type="nucleotide sequence ID" value="NZ_JBICYV010000012.1"/>
</dbReference>
<dbReference type="PANTHER" id="PTHR30461">
    <property type="entry name" value="DNA-INVERTASE FROM LAMBDOID PROPHAGE"/>
    <property type="match status" value="1"/>
</dbReference>
<sequence length="277" mass="29898">MQTVQGTVDALAGPDVVRLWRALLGCADRANSPEDLIDPHRRGAPFCFQQMDAPRPRRNRVHVDIWVPYGQAEARIAAAAAAGGRVVSDAHAPSHWVLADPEDNEACVGTAGWIGPDARPELKACHAFLEPGDTLVVPSLDRYGPSLQDLVNMVAVLRTRGIGFTSLHERPDTLTPGGRLIFHVFAALAEFIRELIVQGTNEGLAAARARGRVGGRPTVVSEQLLRAARDMLPNPENSIETIAKLLGVSVGTLYNHIPELKELRTSRVPSQLTGGSR</sequence>
<dbReference type="InterPro" id="IPR006119">
    <property type="entry name" value="Resolv_N"/>
</dbReference>
<keyword evidence="6" id="KW-1185">Reference proteome</keyword>
<keyword evidence="3" id="KW-0233">DNA recombination</keyword>
<dbReference type="Pfam" id="PF18029">
    <property type="entry name" value="Glyoxalase_6"/>
    <property type="match status" value="1"/>
</dbReference>
<dbReference type="PANTHER" id="PTHR30461:SF2">
    <property type="entry name" value="SERINE RECOMBINASE PINE-RELATED"/>
    <property type="match status" value="1"/>
</dbReference>
<comment type="similarity">
    <text evidence="1">Belongs to the site-specific recombinase resolvase family.</text>
</comment>
<comment type="caution">
    <text evidence="5">The sequence shown here is derived from an EMBL/GenBank/DDBJ whole genome shotgun (WGS) entry which is preliminary data.</text>
</comment>
<dbReference type="SUPFAM" id="SSF46689">
    <property type="entry name" value="Homeodomain-like"/>
    <property type="match status" value="1"/>
</dbReference>
<evidence type="ECO:0000313" key="5">
    <source>
        <dbReference type="EMBL" id="MFG3013570.1"/>
    </source>
</evidence>
<name>A0ABW7B9N0_9ACTN</name>
<gene>
    <name evidence="5" type="ORF">ACGFZB_24530</name>
</gene>
<reference evidence="5 6" key="1">
    <citation type="submission" date="2024-10" db="EMBL/GenBank/DDBJ databases">
        <title>The Natural Products Discovery Center: Release of the First 8490 Sequenced Strains for Exploring Actinobacteria Biosynthetic Diversity.</title>
        <authorList>
            <person name="Kalkreuter E."/>
            <person name="Kautsar S.A."/>
            <person name="Yang D."/>
            <person name="Bader C.D."/>
            <person name="Teijaro C.N."/>
            <person name="Fluegel L."/>
            <person name="Davis C.M."/>
            <person name="Simpson J.R."/>
            <person name="Lauterbach L."/>
            <person name="Steele A.D."/>
            <person name="Gui C."/>
            <person name="Meng S."/>
            <person name="Li G."/>
            <person name="Viehrig K."/>
            <person name="Ye F."/>
            <person name="Su P."/>
            <person name="Kiefer A.F."/>
            <person name="Nichols A."/>
            <person name="Cepeda A.J."/>
            <person name="Yan W."/>
            <person name="Fan B."/>
            <person name="Jiang Y."/>
            <person name="Adhikari A."/>
            <person name="Zheng C.-J."/>
            <person name="Schuster L."/>
            <person name="Cowan T.M."/>
            <person name="Smanski M.J."/>
            <person name="Chevrette M.G."/>
            <person name="De Carvalho L.P.S."/>
            <person name="Shen B."/>
        </authorList>
    </citation>
    <scope>NUCLEOTIDE SEQUENCE [LARGE SCALE GENOMIC DNA]</scope>
    <source>
        <strain evidence="5 6">NPDC048320</strain>
    </source>
</reference>
<dbReference type="Gene3D" id="3.10.180.10">
    <property type="entry name" value="2,3-Dihydroxybiphenyl 1,2-Dioxygenase, domain 1"/>
    <property type="match status" value="1"/>
</dbReference>
<keyword evidence="2" id="KW-0238">DNA-binding</keyword>
<evidence type="ECO:0000256" key="1">
    <source>
        <dbReference type="ARBA" id="ARBA00009913"/>
    </source>
</evidence>
<evidence type="ECO:0000256" key="3">
    <source>
        <dbReference type="ARBA" id="ARBA00023172"/>
    </source>
</evidence>
<dbReference type="InterPro" id="IPR036162">
    <property type="entry name" value="Resolvase-like_N_sf"/>
</dbReference>
<evidence type="ECO:0000313" key="6">
    <source>
        <dbReference type="Proteomes" id="UP001604267"/>
    </source>
</evidence>
<dbReference type="InterPro" id="IPR029068">
    <property type="entry name" value="Glyas_Bleomycin-R_OHBP_Dase"/>
</dbReference>
<organism evidence="5 6">
    <name type="scientific">Streptomyces cinerochromogenes</name>
    <dbReference type="NCBI Taxonomy" id="66422"/>
    <lineage>
        <taxon>Bacteria</taxon>
        <taxon>Bacillati</taxon>
        <taxon>Actinomycetota</taxon>
        <taxon>Actinomycetes</taxon>
        <taxon>Kitasatosporales</taxon>
        <taxon>Streptomycetaceae</taxon>
        <taxon>Streptomyces</taxon>
    </lineage>
</organism>
<evidence type="ECO:0000259" key="4">
    <source>
        <dbReference type="PROSITE" id="PS51736"/>
    </source>
</evidence>
<dbReference type="Proteomes" id="UP001604267">
    <property type="component" value="Unassembled WGS sequence"/>
</dbReference>
<protein>
    <submittedName>
        <fullName evidence="5">Recombinase family protein</fullName>
    </submittedName>
</protein>
<accession>A0ABW7B9N0</accession>
<dbReference type="Gene3D" id="3.40.50.1390">
    <property type="entry name" value="Resolvase, N-terminal catalytic domain"/>
    <property type="match status" value="1"/>
</dbReference>
<dbReference type="InterPro" id="IPR009057">
    <property type="entry name" value="Homeodomain-like_sf"/>
</dbReference>
<evidence type="ECO:0000256" key="2">
    <source>
        <dbReference type="ARBA" id="ARBA00023125"/>
    </source>
</evidence>
<feature type="domain" description="Resolvase/invertase-type recombinase catalytic" evidence="4">
    <location>
        <begin position="119"/>
        <end position="211"/>
    </location>
</feature>
<dbReference type="SMART" id="SM00857">
    <property type="entry name" value="Resolvase"/>
    <property type="match status" value="1"/>
</dbReference>
<dbReference type="EMBL" id="JBICYV010000012">
    <property type="protein sequence ID" value="MFG3013570.1"/>
    <property type="molecule type" value="Genomic_DNA"/>
</dbReference>
<proteinExistence type="inferred from homology"/>
<dbReference type="PROSITE" id="PS51736">
    <property type="entry name" value="RECOMBINASES_3"/>
    <property type="match status" value="1"/>
</dbReference>
<dbReference type="SUPFAM" id="SSF53041">
    <property type="entry name" value="Resolvase-like"/>
    <property type="match status" value="1"/>
</dbReference>
<dbReference type="InterPro" id="IPR041581">
    <property type="entry name" value="Glyoxalase_6"/>
</dbReference>
<dbReference type="Pfam" id="PF00239">
    <property type="entry name" value="Resolvase"/>
    <property type="match status" value="1"/>
</dbReference>
<dbReference type="CDD" id="cd03768">
    <property type="entry name" value="SR_ResInv"/>
    <property type="match status" value="1"/>
</dbReference>